<evidence type="ECO:0000313" key="2">
    <source>
        <dbReference type="Proteomes" id="UP000031036"/>
    </source>
</evidence>
<dbReference type="OMA" id="HTNIHYR"/>
<sequence length="303" mass="36265">MRAIIPLYLIVSPSINSHTHLEKVLDKLPGGFDHLKRTCRILVTEVEPYKKLLKRSWLADSNKPIKEKSSPYVQRLSAEEMNYYIKRSRSLDLSCIRRESYLARWSRETTPIDSQDDYRRRIRRSYTPVREVGDYRFVEDPRRQISAFRPRTPLGVVTTPYHTNVHYYQEEQPIRKYDLFSVRTWAYPIHKYLHSRDYSSSRPYSFSRVYGNTALYTPPTMAAEPRLMTTRRGYSGYTYAAAEHSYDIASRPRSLNDYHFWRSHVASSPWYWTYYGNSGLRHYNSYRPRAYTSRLSTYWTPYY</sequence>
<accession>A0A0B2V7Y5</accession>
<organism evidence="1 2">
    <name type="scientific">Toxocara canis</name>
    <name type="common">Canine roundworm</name>
    <dbReference type="NCBI Taxonomy" id="6265"/>
    <lineage>
        <taxon>Eukaryota</taxon>
        <taxon>Metazoa</taxon>
        <taxon>Ecdysozoa</taxon>
        <taxon>Nematoda</taxon>
        <taxon>Chromadorea</taxon>
        <taxon>Rhabditida</taxon>
        <taxon>Spirurina</taxon>
        <taxon>Ascaridomorpha</taxon>
        <taxon>Ascaridoidea</taxon>
        <taxon>Toxocaridae</taxon>
        <taxon>Toxocara</taxon>
    </lineage>
</organism>
<dbReference type="Proteomes" id="UP000031036">
    <property type="component" value="Unassembled WGS sequence"/>
</dbReference>
<dbReference type="EMBL" id="JPKZ01002267">
    <property type="protein sequence ID" value="KHN77577.1"/>
    <property type="molecule type" value="Genomic_DNA"/>
</dbReference>
<dbReference type="AlphaFoldDB" id="A0A0B2V7Y5"/>
<name>A0A0B2V7Y5_TOXCA</name>
<protein>
    <submittedName>
        <fullName evidence="1">Uncharacterized protein</fullName>
    </submittedName>
</protein>
<keyword evidence="2" id="KW-1185">Reference proteome</keyword>
<gene>
    <name evidence="1" type="ORF">Tcan_12474</name>
</gene>
<comment type="caution">
    <text evidence="1">The sequence shown here is derived from an EMBL/GenBank/DDBJ whole genome shotgun (WGS) entry which is preliminary data.</text>
</comment>
<dbReference type="OrthoDB" id="5836460at2759"/>
<reference evidence="1 2" key="1">
    <citation type="submission" date="2014-11" db="EMBL/GenBank/DDBJ databases">
        <title>Genetic blueprint of the zoonotic pathogen Toxocara canis.</title>
        <authorList>
            <person name="Zhu X.-Q."/>
            <person name="Korhonen P.K."/>
            <person name="Cai H."/>
            <person name="Young N.D."/>
            <person name="Nejsum P."/>
            <person name="von Samson-Himmelstjerna G."/>
            <person name="Boag P.R."/>
            <person name="Tan P."/>
            <person name="Li Q."/>
            <person name="Min J."/>
            <person name="Yang Y."/>
            <person name="Wang X."/>
            <person name="Fang X."/>
            <person name="Hall R.S."/>
            <person name="Hofmann A."/>
            <person name="Sternberg P.W."/>
            <person name="Jex A.R."/>
            <person name="Gasser R.B."/>
        </authorList>
    </citation>
    <scope>NUCLEOTIDE SEQUENCE [LARGE SCALE GENOMIC DNA]</scope>
    <source>
        <strain evidence="1">PN_DK_2014</strain>
    </source>
</reference>
<proteinExistence type="predicted"/>
<evidence type="ECO:0000313" key="1">
    <source>
        <dbReference type="EMBL" id="KHN77577.1"/>
    </source>
</evidence>